<gene>
    <name evidence="2" type="ORF">RCOM_1438210</name>
</gene>
<feature type="transmembrane region" description="Helical" evidence="1">
    <location>
        <begin position="119"/>
        <end position="143"/>
    </location>
</feature>
<reference evidence="3" key="1">
    <citation type="journal article" date="2010" name="Nat. Biotechnol.">
        <title>Draft genome sequence of the oilseed species Ricinus communis.</title>
        <authorList>
            <person name="Chan A.P."/>
            <person name="Crabtree J."/>
            <person name="Zhao Q."/>
            <person name="Lorenzi H."/>
            <person name="Orvis J."/>
            <person name="Puiu D."/>
            <person name="Melake-Berhan A."/>
            <person name="Jones K.M."/>
            <person name="Redman J."/>
            <person name="Chen G."/>
            <person name="Cahoon E.B."/>
            <person name="Gedil M."/>
            <person name="Stanke M."/>
            <person name="Haas B.J."/>
            <person name="Wortman J.R."/>
            <person name="Fraser-Liggett C.M."/>
            <person name="Ravel J."/>
            <person name="Rabinowicz P.D."/>
        </authorList>
    </citation>
    <scope>NUCLEOTIDE SEQUENCE [LARGE SCALE GENOMIC DNA]</scope>
    <source>
        <strain evidence="3">cv. Hale</strain>
    </source>
</reference>
<organism evidence="2 3">
    <name type="scientific">Ricinus communis</name>
    <name type="common">Castor bean</name>
    <dbReference type="NCBI Taxonomy" id="3988"/>
    <lineage>
        <taxon>Eukaryota</taxon>
        <taxon>Viridiplantae</taxon>
        <taxon>Streptophyta</taxon>
        <taxon>Embryophyta</taxon>
        <taxon>Tracheophyta</taxon>
        <taxon>Spermatophyta</taxon>
        <taxon>Magnoliopsida</taxon>
        <taxon>eudicotyledons</taxon>
        <taxon>Gunneridae</taxon>
        <taxon>Pentapetalae</taxon>
        <taxon>rosids</taxon>
        <taxon>fabids</taxon>
        <taxon>Malpighiales</taxon>
        <taxon>Euphorbiaceae</taxon>
        <taxon>Acalyphoideae</taxon>
        <taxon>Acalypheae</taxon>
        <taxon>Ricinus</taxon>
    </lineage>
</organism>
<dbReference type="AlphaFoldDB" id="B9RFZ4"/>
<keyword evidence="1" id="KW-1133">Transmembrane helix</keyword>
<keyword evidence="3" id="KW-1185">Reference proteome</keyword>
<keyword evidence="1" id="KW-0472">Membrane</keyword>
<proteinExistence type="predicted"/>
<evidence type="ECO:0000313" key="2">
    <source>
        <dbReference type="EMBL" id="EEF50115.1"/>
    </source>
</evidence>
<dbReference type="InParanoid" id="B9RFZ4"/>
<dbReference type="Proteomes" id="UP000008311">
    <property type="component" value="Unassembled WGS sequence"/>
</dbReference>
<sequence length="175" mass="19457">MVVRKRRREGKVMRKGEVGFLSLQIGVDAAIKLYMEERMGSIKIMNLVELFLMVVYLTCCSCDDGVVVSQMDMDVSRHCHRVQIKFKHDKNIAFYDYDLKIELNDGGVVFVSVFNSGGLVIVLAMMVEVVVGIIGGVVGELISRFIDKSFFLMKFQYVNGGCGATVVAQATVVRG</sequence>
<protein>
    <submittedName>
        <fullName evidence="2">Uncharacterized protein</fullName>
    </submittedName>
</protein>
<keyword evidence="1" id="KW-0812">Transmembrane</keyword>
<evidence type="ECO:0000313" key="3">
    <source>
        <dbReference type="Proteomes" id="UP000008311"/>
    </source>
</evidence>
<evidence type="ECO:0000256" key="1">
    <source>
        <dbReference type="SAM" id="Phobius"/>
    </source>
</evidence>
<name>B9RFZ4_RICCO</name>
<accession>B9RFZ4</accession>
<dbReference type="EMBL" id="EQ973777">
    <property type="protein sequence ID" value="EEF50115.1"/>
    <property type="molecule type" value="Genomic_DNA"/>
</dbReference>